<dbReference type="GO" id="GO:0000107">
    <property type="term" value="F:imidazoleglycerol-phosphate synthase activity"/>
    <property type="evidence" value="ECO:0007669"/>
    <property type="project" value="TreeGrafter"/>
</dbReference>
<comment type="pathway">
    <text evidence="1">Amino-acid biosynthesis; L-histidine biosynthesis; L-histidine from 5-phospho-alpha-D-ribose 1-diphosphate: step 5/9.</text>
</comment>
<dbReference type="PIRSF" id="PIRSF000495">
    <property type="entry name" value="Amidotransf_hisH"/>
    <property type="match status" value="1"/>
</dbReference>
<evidence type="ECO:0000256" key="9">
    <source>
        <dbReference type="ARBA" id="ARBA00049534"/>
    </source>
</evidence>
<dbReference type="GO" id="GO:0004359">
    <property type="term" value="F:glutaminase activity"/>
    <property type="evidence" value="ECO:0007669"/>
    <property type="project" value="UniProtKB-EC"/>
</dbReference>
<dbReference type="CDD" id="cd01748">
    <property type="entry name" value="GATase1_IGP_Synthase"/>
    <property type="match status" value="1"/>
</dbReference>
<keyword evidence="7" id="KW-0456">Lyase</keyword>
<dbReference type="PANTHER" id="PTHR42701:SF1">
    <property type="entry name" value="IMIDAZOLE GLYCEROL PHOSPHATE SYNTHASE SUBUNIT HISH"/>
    <property type="match status" value="1"/>
</dbReference>
<comment type="catalytic activity">
    <reaction evidence="9">
        <text>L-glutamine + H2O = L-glutamate + NH4(+)</text>
        <dbReference type="Rhea" id="RHEA:15889"/>
        <dbReference type="ChEBI" id="CHEBI:15377"/>
        <dbReference type="ChEBI" id="CHEBI:28938"/>
        <dbReference type="ChEBI" id="CHEBI:29985"/>
        <dbReference type="ChEBI" id="CHEBI:58359"/>
        <dbReference type="EC" id="3.5.1.2"/>
    </reaction>
</comment>
<evidence type="ECO:0000259" key="10">
    <source>
        <dbReference type="Pfam" id="PF00117"/>
    </source>
</evidence>
<proteinExistence type="inferred from homology"/>
<keyword evidence="4" id="KW-0378">Hydrolase</keyword>
<evidence type="ECO:0000256" key="2">
    <source>
        <dbReference type="ARBA" id="ARBA00011152"/>
    </source>
</evidence>
<evidence type="ECO:0000256" key="4">
    <source>
        <dbReference type="ARBA" id="ARBA00022801"/>
    </source>
</evidence>
<keyword evidence="11" id="KW-0328">Glycosyltransferase</keyword>
<dbReference type="PROSITE" id="PS51273">
    <property type="entry name" value="GATASE_TYPE_1"/>
    <property type="match status" value="1"/>
</dbReference>
<dbReference type="HAMAP" id="MF_00278">
    <property type="entry name" value="HisH"/>
    <property type="match status" value="1"/>
</dbReference>
<dbReference type="Gene3D" id="3.40.50.880">
    <property type="match status" value="1"/>
</dbReference>
<comment type="catalytic activity">
    <reaction evidence="8">
        <text>5-[(5-phospho-1-deoxy-D-ribulos-1-ylimino)methylamino]-1-(5-phospho-beta-D-ribosyl)imidazole-4-carboxamide + L-glutamine = D-erythro-1-(imidazol-4-yl)glycerol 3-phosphate + 5-amino-1-(5-phospho-beta-D-ribosyl)imidazole-4-carboxamide + L-glutamate + H(+)</text>
        <dbReference type="Rhea" id="RHEA:24793"/>
        <dbReference type="ChEBI" id="CHEBI:15378"/>
        <dbReference type="ChEBI" id="CHEBI:29985"/>
        <dbReference type="ChEBI" id="CHEBI:58278"/>
        <dbReference type="ChEBI" id="CHEBI:58359"/>
        <dbReference type="ChEBI" id="CHEBI:58475"/>
        <dbReference type="ChEBI" id="CHEBI:58525"/>
        <dbReference type="EC" id="4.3.2.10"/>
    </reaction>
</comment>
<comment type="subunit">
    <text evidence="2">Heterodimer of HisH and HisF.</text>
</comment>
<keyword evidence="6" id="KW-0368">Histidine biosynthesis</keyword>
<dbReference type="EMBL" id="MLJW01000001">
    <property type="protein sequence ID" value="OIR19126.1"/>
    <property type="molecule type" value="Genomic_DNA"/>
</dbReference>
<dbReference type="EC" id="2.4.2.-" evidence="11"/>
<dbReference type="InterPro" id="IPR010139">
    <property type="entry name" value="Imidazole-glycPsynth_HisH"/>
</dbReference>
<dbReference type="AlphaFoldDB" id="A0A1J5U499"/>
<dbReference type="PANTHER" id="PTHR42701">
    <property type="entry name" value="IMIDAZOLE GLYCEROL PHOSPHATE SYNTHASE SUBUNIT HISH"/>
    <property type="match status" value="1"/>
</dbReference>
<reference evidence="11" key="1">
    <citation type="submission" date="2016-10" db="EMBL/GenBank/DDBJ databases">
        <title>Sequence of Gallionella enrichment culture.</title>
        <authorList>
            <person name="Poehlein A."/>
            <person name="Muehling M."/>
            <person name="Daniel R."/>
        </authorList>
    </citation>
    <scope>NUCLEOTIDE SEQUENCE</scope>
</reference>
<evidence type="ECO:0000256" key="8">
    <source>
        <dbReference type="ARBA" id="ARBA00047838"/>
    </source>
</evidence>
<evidence type="ECO:0000256" key="7">
    <source>
        <dbReference type="ARBA" id="ARBA00023239"/>
    </source>
</evidence>
<name>A0A1J5U499_9ZZZZ</name>
<keyword evidence="5" id="KW-0315">Glutamine amidotransferase</keyword>
<dbReference type="SUPFAM" id="SSF52317">
    <property type="entry name" value="Class I glutamine amidotransferase-like"/>
    <property type="match status" value="1"/>
</dbReference>
<dbReference type="GO" id="GO:0000105">
    <property type="term" value="P:L-histidine biosynthetic process"/>
    <property type="evidence" value="ECO:0007669"/>
    <property type="project" value="UniProtKB-UniPathway"/>
</dbReference>
<keyword evidence="11" id="KW-0808">Transferase</keyword>
<protein>
    <submittedName>
        <fullName evidence="11">Imidazole glycerol phosphate synthase subunit HisH 1</fullName>
        <ecNumber evidence="11">2.4.2.-</ecNumber>
    </submittedName>
</protein>
<accession>A0A1J5U499</accession>
<organism evidence="11">
    <name type="scientific">mine drainage metagenome</name>
    <dbReference type="NCBI Taxonomy" id="410659"/>
    <lineage>
        <taxon>unclassified sequences</taxon>
        <taxon>metagenomes</taxon>
        <taxon>ecological metagenomes</taxon>
    </lineage>
</organism>
<dbReference type="InterPro" id="IPR017926">
    <property type="entry name" value="GATASE"/>
</dbReference>
<feature type="domain" description="Glutamine amidotransferase" evidence="10">
    <location>
        <begin position="8"/>
        <end position="193"/>
    </location>
</feature>
<gene>
    <name evidence="11" type="primary">hisH1_1</name>
    <name evidence="11" type="ORF">GALL_00050</name>
</gene>
<dbReference type="Pfam" id="PF00117">
    <property type="entry name" value="GATase"/>
    <property type="match status" value="1"/>
</dbReference>
<sequence length="207" mass="22261">MMSKSVAIVDYGMGNLRSVQNAVTHVGGKSVIVAAPAELSAYDKIILPGVGAFGQAIACLHQTGLAAALNERRNAGAHILGICLGMQLMCDVSEEDGIHEGLGWFAARVTRFLPDTGLSVPHMGWNGVDFVHDDPILAGLESGNDAYFVHSYHVHCEDMADVLATTDYGLKFHSMIQHGNVRGIQFHPEKSQGFGLGIIRNYLEMPC</sequence>
<evidence type="ECO:0000256" key="1">
    <source>
        <dbReference type="ARBA" id="ARBA00005091"/>
    </source>
</evidence>
<keyword evidence="3" id="KW-0028">Amino-acid biosynthesis</keyword>
<evidence type="ECO:0000256" key="3">
    <source>
        <dbReference type="ARBA" id="ARBA00022605"/>
    </source>
</evidence>
<dbReference type="NCBIfam" id="TIGR01855">
    <property type="entry name" value="IMP_synth_hisH"/>
    <property type="match status" value="1"/>
</dbReference>
<evidence type="ECO:0000256" key="5">
    <source>
        <dbReference type="ARBA" id="ARBA00022962"/>
    </source>
</evidence>
<dbReference type="InterPro" id="IPR029062">
    <property type="entry name" value="Class_I_gatase-like"/>
</dbReference>
<evidence type="ECO:0000313" key="11">
    <source>
        <dbReference type="EMBL" id="OIR19126.1"/>
    </source>
</evidence>
<dbReference type="GO" id="GO:0016829">
    <property type="term" value="F:lyase activity"/>
    <property type="evidence" value="ECO:0007669"/>
    <property type="project" value="UniProtKB-KW"/>
</dbReference>
<dbReference type="UniPathway" id="UPA00031">
    <property type="reaction ID" value="UER00010"/>
</dbReference>
<comment type="caution">
    <text evidence="11">The sequence shown here is derived from an EMBL/GenBank/DDBJ whole genome shotgun (WGS) entry which is preliminary data.</text>
</comment>
<evidence type="ECO:0000256" key="6">
    <source>
        <dbReference type="ARBA" id="ARBA00023102"/>
    </source>
</evidence>